<evidence type="ECO:0000256" key="1">
    <source>
        <dbReference type="ARBA" id="ARBA00009502"/>
    </source>
</evidence>
<dbReference type="AlphaFoldDB" id="A0A3R7MJB8"/>
<dbReference type="Pfam" id="PF04627">
    <property type="entry name" value="ATP-synt_Eps"/>
    <property type="match status" value="1"/>
</dbReference>
<proteinExistence type="inferred from homology"/>
<sequence length="135" mass="15250">MTRGRSRGLLSRQPRTVVIATQSSAAVEVPPPSSAGQLSQRQRQPRNRINKLSFKMTFWRAAGLNYIQYSAIAARAVRQALKEPMKSEAAKREGSAIRIIKWKDGKAISHINKIFPRPLLSRNSKLWHHLVRGLV</sequence>
<dbReference type="EMBL" id="QCYY01001416">
    <property type="protein sequence ID" value="ROT78215.1"/>
    <property type="molecule type" value="Genomic_DNA"/>
</dbReference>
<dbReference type="InterPro" id="IPR006721">
    <property type="entry name" value="ATP_synth_F1_esu_mt"/>
</dbReference>
<evidence type="ECO:0000256" key="2">
    <source>
        <dbReference type="SAM" id="MobiDB-lite"/>
    </source>
</evidence>
<name>A0A3R7MJB8_PENVA</name>
<dbReference type="Gene3D" id="1.10.1620.20">
    <property type="entry name" value="ATP synthase, F1 complex, epsilon subunit superfamily, mitochondrial"/>
    <property type="match status" value="1"/>
</dbReference>
<dbReference type="SUPFAM" id="SSF48690">
    <property type="entry name" value="Epsilon subunit of mitochondrial F1F0-ATP synthase"/>
    <property type="match status" value="1"/>
</dbReference>
<comment type="similarity">
    <text evidence="1">Belongs to the eukaryotic ATPase epsilon family.</text>
</comment>
<evidence type="ECO:0000313" key="3">
    <source>
        <dbReference type="EMBL" id="ROT78215.1"/>
    </source>
</evidence>
<dbReference type="InterPro" id="IPR036742">
    <property type="entry name" value="ATP_synth_F1_esu_sf_mt"/>
</dbReference>
<gene>
    <name evidence="3" type="ORF">C7M84_003073</name>
</gene>
<comment type="caution">
    <text evidence="3">The sequence shown here is derived from an EMBL/GenBank/DDBJ whole genome shotgun (WGS) entry which is preliminary data.</text>
</comment>
<accession>A0A3R7MJB8</accession>
<dbReference type="PANTHER" id="PTHR12448">
    <property type="entry name" value="ATP SYNTHASE EPSILON CHAIN, MITOCHONDRIAL"/>
    <property type="match status" value="1"/>
</dbReference>
<dbReference type="PANTHER" id="PTHR12448:SF0">
    <property type="entry name" value="ATP SYNTHASE SUBUNIT EPSILON, MITOCHONDRIAL"/>
    <property type="match status" value="1"/>
</dbReference>
<dbReference type="GO" id="GO:0046933">
    <property type="term" value="F:proton-transporting ATP synthase activity, rotational mechanism"/>
    <property type="evidence" value="ECO:0007669"/>
    <property type="project" value="InterPro"/>
</dbReference>
<dbReference type="GO" id="GO:0045259">
    <property type="term" value="C:proton-transporting ATP synthase complex"/>
    <property type="evidence" value="ECO:0007669"/>
    <property type="project" value="InterPro"/>
</dbReference>
<evidence type="ECO:0000313" key="4">
    <source>
        <dbReference type="Proteomes" id="UP000283509"/>
    </source>
</evidence>
<reference evidence="3 4" key="1">
    <citation type="submission" date="2018-04" db="EMBL/GenBank/DDBJ databases">
        <authorList>
            <person name="Zhang X."/>
            <person name="Yuan J."/>
            <person name="Li F."/>
            <person name="Xiang J."/>
        </authorList>
    </citation>
    <scope>NUCLEOTIDE SEQUENCE [LARGE SCALE GENOMIC DNA]</scope>
    <source>
        <tissue evidence="3">Muscle</tissue>
    </source>
</reference>
<dbReference type="GO" id="GO:0005743">
    <property type="term" value="C:mitochondrial inner membrane"/>
    <property type="evidence" value="ECO:0007669"/>
    <property type="project" value="InterPro"/>
</dbReference>
<keyword evidence="4" id="KW-1185">Reference proteome</keyword>
<dbReference type="GO" id="GO:0042776">
    <property type="term" value="P:proton motive force-driven mitochondrial ATP synthesis"/>
    <property type="evidence" value="ECO:0007669"/>
    <property type="project" value="TreeGrafter"/>
</dbReference>
<dbReference type="STRING" id="6689.A0A3R7MJB8"/>
<organism evidence="3 4">
    <name type="scientific">Penaeus vannamei</name>
    <name type="common">Whiteleg shrimp</name>
    <name type="synonym">Litopenaeus vannamei</name>
    <dbReference type="NCBI Taxonomy" id="6689"/>
    <lineage>
        <taxon>Eukaryota</taxon>
        <taxon>Metazoa</taxon>
        <taxon>Ecdysozoa</taxon>
        <taxon>Arthropoda</taxon>
        <taxon>Crustacea</taxon>
        <taxon>Multicrustacea</taxon>
        <taxon>Malacostraca</taxon>
        <taxon>Eumalacostraca</taxon>
        <taxon>Eucarida</taxon>
        <taxon>Decapoda</taxon>
        <taxon>Dendrobranchiata</taxon>
        <taxon>Penaeoidea</taxon>
        <taxon>Penaeidae</taxon>
        <taxon>Penaeus</taxon>
    </lineage>
</organism>
<dbReference type="Proteomes" id="UP000283509">
    <property type="component" value="Unassembled WGS sequence"/>
</dbReference>
<reference evidence="3 4" key="2">
    <citation type="submission" date="2019-01" db="EMBL/GenBank/DDBJ databases">
        <title>The decoding of complex shrimp genome reveals the adaptation for benthos swimmer, frequently molting mechanism and breeding impact on genome.</title>
        <authorList>
            <person name="Sun Y."/>
            <person name="Gao Y."/>
            <person name="Yu Y."/>
        </authorList>
    </citation>
    <scope>NUCLEOTIDE SEQUENCE [LARGE SCALE GENOMIC DNA]</scope>
    <source>
        <tissue evidence="3">Muscle</tissue>
    </source>
</reference>
<protein>
    <submittedName>
        <fullName evidence="3">Mitochondrial ATP synthase epsilon subunit</fullName>
    </submittedName>
</protein>
<dbReference type="CDD" id="cd12153">
    <property type="entry name" value="F1-ATPase_epsilon"/>
    <property type="match status" value="1"/>
</dbReference>
<feature type="region of interest" description="Disordered" evidence="2">
    <location>
        <begin position="24"/>
        <end position="46"/>
    </location>
</feature>